<dbReference type="EMBL" id="JAFJYH010000058">
    <property type="protein sequence ID" value="KAG4421857.1"/>
    <property type="molecule type" value="Genomic_DNA"/>
</dbReference>
<reference evidence="1" key="1">
    <citation type="submission" date="2021-02" db="EMBL/GenBank/DDBJ databases">
        <title>Genome sequence Cadophora malorum strain M34.</title>
        <authorList>
            <person name="Stefanovic E."/>
            <person name="Vu D."/>
            <person name="Scully C."/>
            <person name="Dijksterhuis J."/>
            <person name="Roader J."/>
            <person name="Houbraken J."/>
        </authorList>
    </citation>
    <scope>NUCLEOTIDE SEQUENCE</scope>
    <source>
        <strain evidence="1">M34</strain>
    </source>
</reference>
<organism evidence="1 2">
    <name type="scientific">Cadophora malorum</name>
    <dbReference type="NCBI Taxonomy" id="108018"/>
    <lineage>
        <taxon>Eukaryota</taxon>
        <taxon>Fungi</taxon>
        <taxon>Dikarya</taxon>
        <taxon>Ascomycota</taxon>
        <taxon>Pezizomycotina</taxon>
        <taxon>Leotiomycetes</taxon>
        <taxon>Helotiales</taxon>
        <taxon>Ploettnerulaceae</taxon>
        <taxon>Cadophora</taxon>
    </lineage>
</organism>
<proteinExistence type="predicted"/>
<evidence type="ECO:0000313" key="1">
    <source>
        <dbReference type="EMBL" id="KAG4421857.1"/>
    </source>
</evidence>
<name>A0A8H7WBN7_9HELO</name>
<dbReference type="OrthoDB" id="10454107at2759"/>
<accession>A0A8H7WBN7</accession>
<dbReference type="AlphaFoldDB" id="A0A8H7WBN7"/>
<protein>
    <submittedName>
        <fullName evidence="1">Uncharacterized protein</fullName>
    </submittedName>
</protein>
<keyword evidence="2" id="KW-1185">Reference proteome</keyword>
<gene>
    <name evidence="1" type="ORF">IFR04_004969</name>
</gene>
<sequence>MCIIELIACEDHGAIIRFHDLCPDIGDPLTCPRVMHKQRLGVSYPQENCARGHINALNHEIAARTSEMDNLKLDIRGIVSQTKAALKLFEQASTACKHLTQLFSQKEELQLEQSLLQMGLVDIHLKGQSRPEQETKWQVQLLQDAGGFGDGAAEALVEASRVYQGSEGYCAETNRQRRWRRLVWNLRLQRI</sequence>
<comment type="caution">
    <text evidence="1">The sequence shown here is derived from an EMBL/GenBank/DDBJ whole genome shotgun (WGS) entry which is preliminary data.</text>
</comment>
<dbReference type="Proteomes" id="UP000664132">
    <property type="component" value="Unassembled WGS sequence"/>
</dbReference>
<evidence type="ECO:0000313" key="2">
    <source>
        <dbReference type="Proteomes" id="UP000664132"/>
    </source>
</evidence>